<dbReference type="InterPro" id="IPR025714">
    <property type="entry name" value="Methyltranfer_dom"/>
</dbReference>
<dbReference type="AlphaFoldDB" id="A0A098E6J0"/>
<feature type="domain" description="Methyltransferase" evidence="2">
    <location>
        <begin position="48"/>
        <end position="163"/>
    </location>
</feature>
<dbReference type="PANTHER" id="PTHR43861">
    <property type="entry name" value="TRANS-ACONITATE 2-METHYLTRANSFERASE-RELATED"/>
    <property type="match status" value="1"/>
</dbReference>
<dbReference type="EMBL" id="CCXY01000001">
    <property type="protein sequence ID" value="CEG11024.1"/>
    <property type="molecule type" value="Genomic_DNA"/>
</dbReference>
<organism evidence="3">
    <name type="scientific">groundwater metagenome</name>
    <dbReference type="NCBI Taxonomy" id="717931"/>
    <lineage>
        <taxon>unclassified sequences</taxon>
        <taxon>metagenomes</taxon>
        <taxon>ecological metagenomes</taxon>
    </lineage>
</organism>
<protein>
    <recommendedName>
        <fullName evidence="2">Methyltransferase domain-containing protein</fullName>
    </recommendedName>
</protein>
<proteinExistence type="predicted"/>
<feature type="transmembrane region" description="Helical" evidence="1">
    <location>
        <begin position="212"/>
        <end position="235"/>
    </location>
</feature>
<evidence type="ECO:0000313" key="3">
    <source>
        <dbReference type="EMBL" id="CEG11024.1"/>
    </source>
</evidence>
<dbReference type="InterPro" id="IPR029063">
    <property type="entry name" value="SAM-dependent_MTases_sf"/>
</dbReference>
<keyword evidence="1" id="KW-0812">Transmembrane</keyword>
<dbReference type="CDD" id="cd02440">
    <property type="entry name" value="AdoMet_MTases"/>
    <property type="match status" value="1"/>
</dbReference>
<accession>A0A098E6J0</accession>
<keyword evidence="1" id="KW-0472">Membrane</keyword>
<sequence length="256" mass="29811">MKNNFVDKNKEIYENLYSRKLGFWFAFGVQQKKKTIKYILKKLKIPLKNKKVLDIGFGSGDMLFIFDNSCELYGIEISENAVERCSIKAKKLGYKHDFRVVDLSIKLPLWKEKFDVIICSHVLEHIPNDKDIIKWIAEHLSNSGIAIIAVPINEKKISQEEDNENELHYREYTPMEFNNKLNNQNLEVIIDESIANDSIDHFLNSIRRKGKIFVVISKMLGATFSIMPFPILSAIDTMFNKFYPYENYTIVVKGTK</sequence>
<gene>
    <name evidence="3" type="ORF">MSIBF_A10009</name>
</gene>
<dbReference type="Gene3D" id="3.40.50.150">
    <property type="entry name" value="Vaccinia Virus protein VP39"/>
    <property type="match status" value="1"/>
</dbReference>
<evidence type="ECO:0000256" key="1">
    <source>
        <dbReference type="SAM" id="Phobius"/>
    </source>
</evidence>
<keyword evidence="1" id="KW-1133">Transmembrane helix</keyword>
<dbReference type="SUPFAM" id="SSF53335">
    <property type="entry name" value="S-adenosyl-L-methionine-dependent methyltransferases"/>
    <property type="match status" value="1"/>
</dbReference>
<dbReference type="Pfam" id="PF13847">
    <property type="entry name" value="Methyltransf_31"/>
    <property type="match status" value="1"/>
</dbReference>
<name>A0A098E6J0_9ZZZZ</name>
<evidence type="ECO:0000259" key="2">
    <source>
        <dbReference type="Pfam" id="PF13847"/>
    </source>
</evidence>
<reference evidence="3" key="1">
    <citation type="submission" date="2014-09" db="EMBL/GenBank/DDBJ databases">
        <authorList>
            <person name="Probst J Alexander"/>
        </authorList>
    </citation>
    <scope>NUCLEOTIDE SEQUENCE</scope>
</reference>